<dbReference type="InterPro" id="IPR011545">
    <property type="entry name" value="DEAD/DEAH_box_helicase_dom"/>
</dbReference>
<dbReference type="InterPro" id="IPR050079">
    <property type="entry name" value="DEAD_box_RNA_helicase"/>
</dbReference>
<protein>
    <recommendedName>
        <fullName evidence="1">RNA helicase</fullName>
        <ecNumber evidence="1">3.6.4.13</ecNumber>
    </recommendedName>
</protein>
<evidence type="ECO:0000256" key="1">
    <source>
        <dbReference type="ARBA" id="ARBA00012552"/>
    </source>
</evidence>
<feature type="compositionally biased region" description="Basic residues" evidence="9">
    <location>
        <begin position="640"/>
        <end position="658"/>
    </location>
</feature>
<dbReference type="SMART" id="SM00487">
    <property type="entry name" value="DEXDc"/>
    <property type="match status" value="1"/>
</dbReference>
<dbReference type="PROSITE" id="PS51194">
    <property type="entry name" value="HELICASE_CTER"/>
    <property type="match status" value="1"/>
</dbReference>
<feature type="compositionally biased region" description="Basic and acidic residues" evidence="9">
    <location>
        <begin position="742"/>
        <end position="753"/>
    </location>
</feature>
<dbReference type="CDD" id="cd18787">
    <property type="entry name" value="SF2_C_DEAD"/>
    <property type="match status" value="1"/>
</dbReference>
<evidence type="ECO:0000259" key="10">
    <source>
        <dbReference type="PROSITE" id="PS51192"/>
    </source>
</evidence>
<reference evidence="12 13" key="1">
    <citation type="submission" date="2024-10" db="EMBL/GenBank/DDBJ databases">
        <title>Updated reference genomes for cyclostephanoid diatoms.</title>
        <authorList>
            <person name="Roberts W.R."/>
            <person name="Alverson A.J."/>
        </authorList>
    </citation>
    <scope>NUCLEOTIDE SEQUENCE [LARGE SCALE GENOMIC DNA]</scope>
    <source>
        <strain evidence="12 13">AJA232-27</strain>
    </source>
</reference>
<evidence type="ECO:0000256" key="7">
    <source>
        <dbReference type="ARBA" id="ARBA00038041"/>
    </source>
</evidence>
<dbReference type="SUPFAM" id="SSF52540">
    <property type="entry name" value="P-loop containing nucleoside triphosphate hydrolases"/>
    <property type="match status" value="2"/>
</dbReference>
<dbReference type="Gene3D" id="3.40.50.300">
    <property type="entry name" value="P-loop containing nucleotide triphosphate hydrolases"/>
    <property type="match status" value="2"/>
</dbReference>
<dbReference type="PROSITE" id="PS51192">
    <property type="entry name" value="HELICASE_ATP_BIND_1"/>
    <property type="match status" value="1"/>
</dbReference>
<dbReference type="InterPro" id="IPR027417">
    <property type="entry name" value="P-loop_NTPase"/>
</dbReference>
<proteinExistence type="inferred from homology"/>
<comment type="similarity">
    <text evidence="7">Belongs to the DEAD box helicase family. DDX56/DBP9 subfamily.</text>
</comment>
<keyword evidence="6" id="KW-0694">RNA-binding</keyword>
<dbReference type="Proteomes" id="UP001530293">
    <property type="component" value="Unassembled WGS sequence"/>
</dbReference>
<feature type="region of interest" description="Disordered" evidence="9">
    <location>
        <begin position="625"/>
        <end position="753"/>
    </location>
</feature>
<evidence type="ECO:0000313" key="13">
    <source>
        <dbReference type="Proteomes" id="UP001530293"/>
    </source>
</evidence>
<name>A0ABD3LXC2_9STRA</name>
<feature type="region of interest" description="Disordered" evidence="9">
    <location>
        <begin position="114"/>
        <end position="135"/>
    </location>
</feature>
<dbReference type="GO" id="GO:0005524">
    <property type="term" value="F:ATP binding"/>
    <property type="evidence" value="ECO:0007669"/>
    <property type="project" value="UniProtKB-KW"/>
</dbReference>
<dbReference type="PANTHER" id="PTHR47959:SF21">
    <property type="entry name" value="DEAD-BOX HELICASE 56"/>
    <property type="match status" value="1"/>
</dbReference>
<dbReference type="SMART" id="SM00490">
    <property type="entry name" value="HELICc"/>
    <property type="match status" value="1"/>
</dbReference>
<feature type="domain" description="Helicase C-terminal" evidence="11">
    <location>
        <begin position="310"/>
        <end position="521"/>
    </location>
</feature>
<keyword evidence="4" id="KW-0347">Helicase</keyword>
<sequence>SISAKSQTAIIMTNDVNPTTSNNNNNNNNNNNLIDAHSTFPNLCNSIGIDARIRKSLSRLNYIHPTLVQSKSIPLALTSGRDLLVRARTGSGKTLAYCIPVVQKILARKSLLAERGDEDGDEDNNDDREGGGGTAVKGVILVPTRELCNQVAQVLDDLTYYCAELIKVVVLSSTSNHRGKKKQGGGSGSGGDEAMQQEALLRDRPDIVVATPAGLVAHVRSGKLDLKRSVETLVVDEADLILSFGYANDVTEIMKSLPKTCQGFLMSATLSPELQKLKHVVLHSPAVLKLEEEEEDGYNTTNPATLTEGTLMQFYLNVPTKDRYLVLYVFLKLGLLKGKGLFFVNTIDGGYRLKLFLEQFHIRSAVLNAELPLKSRLNIIEHFNVGNFDYLIATDDATDRRGGSSATQEANEGGEKKSKKGGGKSSSNNKRKQRDGEYGVSRGLDFRGVSFVVNVDLPSSTDSYTHRIGRTARGGANGVALTLIDASKREECEMLAIIQESQPTKSSVAGGNGDGELKQVTAEGGGGNTEALVGMHPQVQRQPCPLDFDLKEIEGFRYRVEDVSRAVTRVAIRETRAAELRAEIINSDRLQSHFEQNPADLQLLQHDRRATHISKVQDHLKHVPKYMLPRGLQVDESVSRKRRKKKTRSQKIASRSRNKANDPLQNFDGDVNIDGLDGNDDGDDDAEDVEEKFFEGVDDDDQGKEAKNQAFLDLNEEGYGKSTAGRNSWKQKHNKGKFNRKLQQEKQEHLHKW</sequence>
<dbReference type="GO" id="GO:0016787">
    <property type="term" value="F:hydrolase activity"/>
    <property type="evidence" value="ECO:0007669"/>
    <property type="project" value="UniProtKB-KW"/>
</dbReference>
<keyword evidence="5" id="KW-0067">ATP-binding</keyword>
<evidence type="ECO:0000256" key="5">
    <source>
        <dbReference type="ARBA" id="ARBA00022840"/>
    </source>
</evidence>
<gene>
    <name evidence="12" type="ORF">ACHAWU_002626</name>
</gene>
<evidence type="ECO:0000256" key="8">
    <source>
        <dbReference type="ARBA" id="ARBA00047984"/>
    </source>
</evidence>
<keyword evidence="2" id="KW-0547">Nucleotide-binding</keyword>
<evidence type="ECO:0000256" key="6">
    <source>
        <dbReference type="ARBA" id="ARBA00022884"/>
    </source>
</evidence>
<dbReference type="GO" id="GO:0003724">
    <property type="term" value="F:RNA helicase activity"/>
    <property type="evidence" value="ECO:0007669"/>
    <property type="project" value="UniProtKB-EC"/>
</dbReference>
<dbReference type="Pfam" id="PF00271">
    <property type="entry name" value="Helicase_C"/>
    <property type="match status" value="1"/>
</dbReference>
<feature type="compositionally biased region" description="Acidic residues" evidence="9">
    <location>
        <begin position="116"/>
        <end position="126"/>
    </location>
</feature>
<accession>A0ABD3LXC2</accession>
<dbReference type="EC" id="3.6.4.13" evidence="1"/>
<organism evidence="12 13">
    <name type="scientific">Discostella pseudostelligera</name>
    <dbReference type="NCBI Taxonomy" id="259834"/>
    <lineage>
        <taxon>Eukaryota</taxon>
        <taxon>Sar</taxon>
        <taxon>Stramenopiles</taxon>
        <taxon>Ochrophyta</taxon>
        <taxon>Bacillariophyta</taxon>
        <taxon>Coscinodiscophyceae</taxon>
        <taxon>Thalassiosirophycidae</taxon>
        <taxon>Stephanodiscales</taxon>
        <taxon>Stephanodiscaceae</taxon>
        <taxon>Discostella</taxon>
    </lineage>
</organism>
<feature type="compositionally biased region" description="Acidic residues" evidence="9">
    <location>
        <begin position="677"/>
        <end position="702"/>
    </location>
</feature>
<evidence type="ECO:0000259" key="11">
    <source>
        <dbReference type="PROSITE" id="PS51194"/>
    </source>
</evidence>
<dbReference type="PANTHER" id="PTHR47959">
    <property type="entry name" value="ATP-DEPENDENT RNA HELICASE RHLE-RELATED"/>
    <property type="match status" value="1"/>
</dbReference>
<feature type="non-terminal residue" evidence="12">
    <location>
        <position position="1"/>
    </location>
</feature>
<dbReference type="AlphaFoldDB" id="A0ABD3LXC2"/>
<feature type="compositionally biased region" description="Basic residues" evidence="9">
    <location>
        <begin position="729"/>
        <end position="740"/>
    </location>
</feature>
<dbReference type="InterPro" id="IPR014001">
    <property type="entry name" value="Helicase_ATP-bd"/>
</dbReference>
<feature type="domain" description="Helicase ATP-binding" evidence="10">
    <location>
        <begin position="74"/>
        <end position="288"/>
    </location>
</feature>
<evidence type="ECO:0000313" key="12">
    <source>
        <dbReference type="EMBL" id="KAL3756047.1"/>
    </source>
</evidence>
<dbReference type="Pfam" id="PF00270">
    <property type="entry name" value="DEAD"/>
    <property type="match status" value="1"/>
</dbReference>
<evidence type="ECO:0000256" key="2">
    <source>
        <dbReference type="ARBA" id="ARBA00022741"/>
    </source>
</evidence>
<evidence type="ECO:0000256" key="4">
    <source>
        <dbReference type="ARBA" id="ARBA00022806"/>
    </source>
</evidence>
<feature type="region of interest" description="Disordered" evidence="9">
    <location>
        <begin position="399"/>
        <end position="439"/>
    </location>
</feature>
<dbReference type="GO" id="GO:0003723">
    <property type="term" value="F:RNA binding"/>
    <property type="evidence" value="ECO:0007669"/>
    <property type="project" value="UniProtKB-KW"/>
</dbReference>
<keyword evidence="13" id="KW-1185">Reference proteome</keyword>
<dbReference type="InterPro" id="IPR001650">
    <property type="entry name" value="Helicase_C-like"/>
</dbReference>
<keyword evidence="3" id="KW-0378">Hydrolase</keyword>
<evidence type="ECO:0000256" key="3">
    <source>
        <dbReference type="ARBA" id="ARBA00022801"/>
    </source>
</evidence>
<evidence type="ECO:0000256" key="9">
    <source>
        <dbReference type="SAM" id="MobiDB-lite"/>
    </source>
</evidence>
<dbReference type="EMBL" id="JALLBG020000315">
    <property type="protein sequence ID" value="KAL3756047.1"/>
    <property type="molecule type" value="Genomic_DNA"/>
</dbReference>
<comment type="caution">
    <text evidence="12">The sequence shown here is derived from an EMBL/GenBank/DDBJ whole genome shotgun (WGS) entry which is preliminary data.</text>
</comment>
<dbReference type="CDD" id="cd17961">
    <property type="entry name" value="DEADc_DDX56"/>
    <property type="match status" value="1"/>
</dbReference>
<comment type="catalytic activity">
    <reaction evidence="8">
        <text>ATP + H2O = ADP + phosphate + H(+)</text>
        <dbReference type="Rhea" id="RHEA:13065"/>
        <dbReference type="ChEBI" id="CHEBI:15377"/>
        <dbReference type="ChEBI" id="CHEBI:15378"/>
        <dbReference type="ChEBI" id="CHEBI:30616"/>
        <dbReference type="ChEBI" id="CHEBI:43474"/>
        <dbReference type="ChEBI" id="CHEBI:456216"/>
        <dbReference type="EC" id="3.6.4.13"/>
    </reaction>
</comment>